<accession>A0A7G9YUH5</accession>
<reference evidence="2" key="1">
    <citation type="submission" date="2020-06" db="EMBL/GenBank/DDBJ databases">
        <title>Unique genomic features of the anaerobic methanotrophic archaea.</title>
        <authorList>
            <person name="Chadwick G.L."/>
            <person name="Skennerton C.T."/>
            <person name="Laso-Perez R."/>
            <person name="Leu A.O."/>
            <person name="Speth D.R."/>
            <person name="Yu H."/>
            <person name="Morgan-Lang C."/>
            <person name="Hatzenpichler R."/>
            <person name="Goudeau D."/>
            <person name="Malmstrom R."/>
            <person name="Brazelton W.J."/>
            <person name="Woyke T."/>
            <person name="Hallam S.J."/>
            <person name="Tyson G.W."/>
            <person name="Wegener G."/>
            <person name="Boetius A."/>
            <person name="Orphan V."/>
        </authorList>
    </citation>
    <scope>NUCLEOTIDE SEQUENCE</scope>
</reference>
<gene>
    <name evidence="2" type="ORF">IGDPAKFA_00013</name>
</gene>
<dbReference type="Pfam" id="PF07581">
    <property type="entry name" value="Glug"/>
    <property type="match status" value="1"/>
</dbReference>
<evidence type="ECO:0000259" key="1">
    <source>
        <dbReference type="Pfam" id="PF07581"/>
    </source>
</evidence>
<sequence>MKITALGLAVLTILVVTTLLSFLPQPAQAQTPITTCTELQNIRNDLSRDYYLANAIDCSCTSGWNGGAGFEPIGTSSSKFTGTFDGNGYKITHLYINRSSTNHVGLFGYTGSGSEIKDVGLEEVNVNGNWYVGGLVGDNYGTITNSYSSGSVSGSAVVGGLAGFSSGEITNSYSSGSVSGYLGVGGLVASNGGTITNSYYPGSVTGSPWVGGLVGDNGGTITNSYYPGDDITCTGCDNLIGNTTKANLQNETWLTTPPNNWDFDTIWGIVEGVTYPYMWWQYAPKITSFAPPSPVNDTVCTWTTFNVTEAVPQLFINTDT</sequence>
<dbReference type="AlphaFoldDB" id="A0A7G9YUH5"/>
<dbReference type="Gene3D" id="2.160.20.110">
    <property type="match status" value="1"/>
</dbReference>
<dbReference type="InterPro" id="IPR011493">
    <property type="entry name" value="GLUG"/>
</dbReference>
<name>A0A7G9YUH5_9EURY</name>
<protein>
    <recommendedName>
        <fullName evidence="1">GLUG domain-containing protein</fullName>
    </recommendedName>
</protein>
<evidence type="ECO:0000313" key="2">
    <source>
        <dbReference type="EMBL" id="QNO51659.1"/>
    </source>
</evidence>
<proteinExistence type="predicted"/>
<organism evidence="2">
    <name type="scientific">Candidatus Methanophagaceae archaeon ANME-1 ERB6</name>
    <dbReference type="NCBI Taxonomy" id="2759912"/>
    <lineage>
        <taxon>Archaea</taxon>
        <taxon>Methanobacteriati</taxon>
        <taxon>Methanobacteriota</taxon>
        <taxon>Stenosarchaea group</taxon>
        <taxon>Methanomicrobia</taxon>
        <taxon>Candidatus Methanophagales</taxon>
        <taxon>Candidatus Methanophagaceae</taxon>
    </lineage>
</organism>
<dbReference type="EMBL" id="MT631475">
    <property type="protein sequence ID" value="QNO51659.1"/>
    <property type="molecule type" value="Genomic_DNA"/>
</dbReference>
<feature type="domain" description="GLUG" evidence="1">
    <location>
        <begin position="128"/>
        <end position="153"/>
    </location>
</feature>